<dbReference type="Proteomes" id="UP001231189">
    <property type="component" value="Unassembled WGS sequence"/>
</dbReference>
<dbReference type="PANTHER" id="PTHR46890">
    <property type="entry name" value="NON-LTR RETROLELEMENT REVERSE TRANSCRIPTASE-LIKE PROTEIN-RELATED"/>
    <property type="match status" value="1"/>
</dbReference>
<evidence type="ECO:0000313" key="3">
    <source>
        <dbReference type="EMBL" id="KAK1603340.1"/>
    </source>
</evidence>
<dbReference type="EMBL" id="JAUUTY010000073">
    <property type="protein sequence ID" value="KAK1603340.1"/>
    <property type="molecule type" value="Genomic_DNA"/>
</dbReference>
<keyword evidence="4" id="KW-1185">Reference proteome</keyword>
<name>A0AAD8QJ94_LOLMU</name>
<accession>A0AAD8QJ94</accession>
<feature type="transmembrane region" description="Helical" evidence="2">
    <location>
        <begin position="209"/>
        <end position="228"/>
    </location>
</feature>
<keyword evidence="2" id="KW-1133">Transmembrane helix</keyword>
<evidence type="ECO:0000256" key="1">
    <source>
        <dbReference type="SAM" id="MobiDB-lite"/>
    </source>
</evidence>
<proteinExistence type="predicted"/>
<gene>
    <name evidence="3" type="ORF">QYE76_018353</name>
</gene>
<dbReference type="PANTHER" id="PTHR46890:SF1">
    <property type="entry name" value="REVERSE TRANSCRIPTASE DOMAIN-CONTAINING PROTEIN"/>
    <property type="match status" value="1"/>
</dbReference>
<dbReference type="AlphaFoldDB" id="A0AAD8QJ94"/>
<evidence type="ECO:0000256" key="2">
    <source>
        <dbReference type="SAM" id="Phobius"/>
    </source>
</evidence>
<comment type="caution">
    <text evidence="3">The sequence shown here is derived from an EMBL/GenBank/DDBJ whole genome shotgun (WGS) entry which is preliminary data.</text>
</comment>
<organism evidence="3 4">
    <name type="scientific">Lolium multiflorum</name>
    <name type="common">Italian ryegrass</name>
    <name type="synonym">Lolium perenne subsp. multiflorum</name>
    <dbReference type="NCBI Taxonomy" id="4521"/>
    <lineage>
        <taxon>Eukaryota</taxon>
        <taxon>Viridiplantae</taxon>
        <taxon>Streptophyta</taxon>
        <taxon>Embryophyta</taxon>
        <taxon>Tracheophyta</taxon>
        <taxon>Spermatophyta</taxon>
        <taxon>Magnoliopsida</taxon>
        <taxon>Liliopsida</taxon>
        <taxon>Poales</taxon>
        <taxon>Poaceae</taxon>
        <taxon>BOP clade</taxon>
        <taxon>Pooideae</taxon>
        <taxon>Poodae</taxon>
        <taxon>Poeae</taxon>
        <taxon>Poeae Chloroplast Group 2 (Poeae type)</taxon>
        <taxon>Loliodinae</taxon>
        <taxon>Loliinae</taxon>
        <taxon>Lolium</taxon>
    </lineage>
</organism>
<evidence type="ECO:0008006" key="5">
    <source>
        <dbReference type="Google" id="ProtNLM"/>
    </source>
</evidence>
<evidence type="ECO:0000313" key="4">
    <source>
        <dbReference type="Proteomes" id="UP001231189"/>
    </source>
</evidence>
<dbReference type="InterPro" id="IPR052343">
    <property type="entry name" value="Retrotransposon-Effector_Assoc"/>
</dbReference>
<sequence length="242" mass="26702">MIFDHFSRTPGRLPPRLLDFNWDALNPSTHPLEDLGMTFTEDEIKEALDDMPADKAPGPDGFTIAFFRSCWDISKDDLMSAINAFSELPASNFHVINTTNVVLLPKKDGAKSILDFRPISLIHVVPKIIAKDMTRRLSPKMNDIVSRSQSTFIKSRTIHDNFIRGTSRRVTAASGAENTERKELSGGQESGEIPGGEIDAIVTVIELDIISITIIIISTIIIAISSAAPRHRRSNLGLILIV</sequence>
<reference evidence="3" key="1">
    <citation type="submission" date="2023-07" db="EMBL/GenBank/DDBJ databases">
        <title>A chromosome-level genome assembly of Lolium multiflorum.</title>
        <authorList>
            <person name="Chen Y."/>
            <person name="Copetti D."/>
            <person name="Kolliker R."/>
            <person name="Studer B."/>
        </authorList>
    </citation>
    <scope>NUCLEOTIDE SEQUENCE</scope>
    <source>
        <strain evidence="3">02402/16</strain>
        <tissue evidence="3">Leaf</tissue>
    </source>
</reference>
<keyword evidence="2" id="KW-0472">Membrane</keyword>
<protein>
    <recommendedName>
        <fullName evidence="5">Reverse transcriptase domain-containing protein</fullName>
    </recommendedName>
</protein>
<feature type="region of interest" description="Disordered" evidence="1">
    <location>
        <begin position="172"/>
        <end position="191"/>
    </location>
</feature>
<keyword evidence="2" id="KW-0812">Transmembrane</keyword>